<evidence type="ECO:0000313" key="5">
    <source>
        <dbReference type="Proteomes" id="UP000280307"/>
    </source>
</evidence>
<evidence type="ECO:0000256" key="2">
    <source>
        <dbReference type="SAM" id="MobiDB-lite"/>
    </source>
</evidence>
<gene>
    <name evidence="4" type="ORF">EI684_13655</name>
</gene>
<feature type="region of interest" description="Disordered" evidence="2">
    <location>
        <begin position="38"/>
        <end position="99"/>
    </location>
</feature>
<dbReference type="PANTHER" id="PTHR40460">
    <property type="entry name" value="CHROMOSOME 1, WHOLE GENOME SHOTGUN SEQUENCE"/>
    <property type="match status" value="1"/>
</dbReference>
<dbReference type="Pfam" id="PF05532">
    <property type="entry name" value="CsbD"/>
    <property type="match status" value="1"/>
</dbReference>
<dbReference type="InterPro" id="IPR036629">
    <property type="entry name" value="YjbJ_sf"/>
</dbReference>
<dbReference type="SUPFAM" id="SSF69047">
    <property type="entry name" value="Hypothetical protein YjbJ"/>
    <property type="match status" value="2"/>
</dbReference>
<protein>
    <submittedName>
        <fullName evidence="4">CsbD family protein</fullName>
    </submittedName>
</protein>
<dbReference type="Gene3D" id="1.10.1470.10">
    <property type="entry name" value="YjbJ"/>
    <property type="match status" value="1"/>
</dbReference>
<dbReference type="AlphaFoldDB" id="A0A426TXA4"/>
<comment type="similarity">
    <text evidence="1">Belongs to the UPF0337 (CsbD) family.</text>
</comment>
<reference evidence="4 5" key="1">
    <citation type="submission" date="2018-12" db="EMBL/GenBank/DDBJ databases">
        <title>Genome Sequence of Candidatus Viridilinea halotolerans isolated from saline sulfide-rich spring.</title>
        <authorList>
            <person name="Grouzdev D.S."/>
            <person name="Burganskaya E.I."/>
            <person name="Krutkina M.S."/>
            <person name="Sukhacheva M.V."/>
            <person name="Gorlenko V.M."/>
        </authorList>
    </citation>
    <scope>NUCLEOTIDE SEQUENCE [LARGE SCALE GENOMIC DNA]</scope>
    <source>
        <strain evidence="4">Chok-6</strain>
    </source>
</reference>
<feature type="compositionally biased region" description="Basic residues" evidence="2">
    <location>
        <begin position="87"/>
        <end position="99"/>
    </location>
</feature>
<dbReference type="Proteomes" id="UP000280307">
    <property type="component" value="Unassembled WGS sequence"/>
</dbReference>
<comment type="caution">
    <text evidence="4">The sequence shown here is derived from an EMBL/GenBank/DDBJ whole genome shotgun (WGS) entry which is preliminary data.</text>
</comment>
<proteinExistence type="inferred from homology"/>
<evidence type="ECO:0000259" key="3">
    <source>
        <dbReference type="Pfam" id="PF05532"/>
    </source>
</evidence>
<feature type="domain" description="CsbD-like" evidence="3">
    <location>
        <begin position="7"/>
        <end position="57"/>
    </location>
</feature>
<sequence length="99" mass="10847">MTMGSERTKGKAEEIKGSVKQGVGDMIGNEQMEAEGYVEKSEGQFRQEKVKAEEQAKGAREETEGKVEGFVGRITGDEETQVEGKAKEHKGKGRQKAND</sequence>
<dbReference type="PANTHER" id="PTHR40460:SF1">
    <property type="entry name" value="CSBD-LIKE DOMAIN-CONTAINING PROTEIN"/>
    <property type="match status" value="1"/>
</dbReference>
<evidence type="ECO:0000256" key="1">
    <source>
        <dbReference type="ARBA" id="ARBA00009129"/>
    </source>
</evidence>
<feature type="compositionally biased region" description="Basic and acidic residues" evidence="2">
    <location>
        <begin position="38"/>
        <end position="67"/>
    </location>
</feature>
<evidence type="ECO:0000313" key="4">
    <source>
        <dbReference type="EMBL" id="RRR70245.1"/>
    </source>
</evidence>
<name>A0A426TXA4_9CHLR</name>
<accession>A0A426TXA4</accession>
<feature type="compositionally biased region" description="Basic and acidic residues" evidence="2">
    <location>
        <begin position="1"/>
        <end position="17"/>
    </location>
</feature>
<organism evidence="4 5">
    <name type="scientific">Candidatus Viridilinea halotolerans</name>
    <dbReference type="NCBI Taxonomy" id="2491704"/>
    <lineage>
        <taxon>Bacteria</taxon>
        <taxon>Bacillati</taxon>
        <taxon>Chloroflexota</taxon>
        <taxon>Chloroflexia</taxon>
        <taxon>Chloroflexales</taxon>
        <taxon>Chloroflexineae</taxon>
        <taxon>Oscillochloridaceae</taxon>
        <taxon>Candidatus Viridilinea</taxon>
    </lineage>
</organism>
<feature type="region of interest" description="Disordered" evidence="2">
    <location>
        <begin position="1"/>
        <end position="24"/>
    </location>
</feature>
<dbReference type="InterPro" id="IPR008462">
    <property type="entry name" value="CsbD"/>
</dbReference>
<dbReference type="EMBL" id="RSAS01000541">
    <property type="protein sequence ID" value="RRR70245.1"/>
    <property type="molecule type" value="Genomic_DNA"/>
</dbReference>